<dbReference type="PANTHER" id="PTHR13980">
    <property type="entry name" value="CDC68 RELATED"/>
    <property type="match status" value="1"/>
</dbReference>
<dbReference type="InterPro" id="IPR029149">
    <property type="entry name" value="Creatin/AminoP/Spt16_N"/>
</dbReference>
<dbReference type="Pfam" id="PF08644">
    <property type="entry name" value="SPT16"/>
    <property type="match status" value="1"/>
</dbReference>
<dbReference type="EMBL" id="GBEZ01025656">
    <property type="protein sequence ID" value="JAC61461.1"/>
    <property type="molecule type" value="Transcribed_RNA"/>
</dbReference>
<evidence type="ECO:0000256" key="1">
    <source>
        <dbReference type="ARBA" id="ARBA00010779"/>
    </source>
</evidence>
<dbReference type="SMART" id="SM01285">
    <property type="entry name" value="FACT-Spt16_Nlob"/>
    <property type="match status" value="1"/>
</dbReference>
<keyword evidence="8 10" id="KW-0234">DNA repair</keyword>
<feature type="domain" description="Histone chaperone RTT106/FACT complex subunit SPT16-like middle" evidence="15">
    <location>
        <begin position="807"/>
        <end position="897"/>
    </location>
</feature>
<evidence type="ECO:0000256" key="8">
    <source>
        <dbReference type="ARBA" id="ARBA00023204"/>
    </source>
</evidence>
<dbReference type="Gene3D" id="2.30.29.210">
    <property type="entry name" value="FACT complex subunit Spt16p/Cdc68p"/>
    <property type="match status" value="1"/>
</dbReference>
<comment type="subunit">
    <text evidence="10">Component of the FACT complex.</text>
</comment>
<dbReference type="AlphaFoldDB" id="A0A061QSZ0"/>
<feature type="compositionally biased region" description="Basic and acidic residues" evidence="12">
    <location>
        <begin position="999"/>
        <end position="1018"/>
    </location>
</feature>
<evidence type="ECO:0000256" key="12">
    <source>
        <dbReference type="SAM" id="MobiDB-lite"/>
    </source>
</evidence>
<keyword evidence="5 10" id="KW-0805">Transcription regulation</keyword>
<organism evidence="16">
    <name type="scientific">Tetraselmis sp. GSL018</name>
    <dbReference type="NCBI Taxonomy" id="582737"/>
    <lineage>
        <taxon>Eukaryota</taxon>
        <taxon>Viridiplantae</taxon>
        <taxon>Chlorophyta</taxon>
        <taxon>core chlorophytes</taxon>
        <taxon>Chlorodendrophyceae</taxon>
        <taxon>Chlorodendrales</taxon>
        <taxon>Chlorodendraceae</taxon>
        <taxon>Tetraselmis</taxon>
    </lineage>
</organism>
<dbReference type="GO" id="GO:0006368">
    <property type="term" value="P:transcription elongation by RNA polymerase II"/>
    <property type="evidence" value="ECO:0007669"/>
    <property type="project" value="TreeGrafter"/>
</dbReference>
<comment type="subcellular location">
    <subcellularLocation>
        <location evidence="10">Nucleus</location>
    </subcellularLocation>
    <subcellularLocation>
        <location evidence="10">Chromosome</location>
    </subcellularLocation>
</comment>
<evidence type="ECO:0000256" key="6">
    <source>
        <dbReference type="ARBA" id="ARBA00023054"/>
    </source>
</evidence>
<comment type="function">
    <text evidence="10">Component of the FACT complex, a general chromatin factor that acts to reorganize nucleosomes. The FACT complex is involved in multiple processes that require DNA as a template such as mRNA elongation, DNA replication and DNA repair. During transcription elongation the FACT complex acts as a histone chaperone that both destabilizes and restores nucleosomal structure. It facilitates the passage of RNA polymerase II and transcription by promoting the dissociation of one histone H2A-H2B dimer from the nucleosome, then subsequently promotes the reestablishment of the nucleosome following the passage of RNA polymerase II.</text>
</comment>
<evidence type="ECO:0000313" key="17">
    <source>
        <dbReference type="EMBL" id="JAC82435.1"/>
    </source>
</evidence>
<keyword evidence="4 10" id="KW-0227">DNA damage</keyword>
<dbReference type="Gene3D" id="3.90.230.10">
    <property type="entry name" value="Creatinase/methionine aminopeptidase superfamily"/>
    <property type="match status" value="1"/>
</dbReference>
<feature type="region of interest" description="Disordered" evidence="12">
    <location>
        <begin position="434"/>
        <end position="463"/>
    </location>
</feature>
<gene>
    <name evidence="16" type="ORF">TSPGSL018_26170</name>
    <name evidence="17" type="ORF">TSPGSL018_5729</name>
</gene>
<dbReference type="GO" id="GO:0031491">
    <property type="term" value="F:nucleosome binding"/>
    <property type="evidence" value="ECO:0007669"/>
    <property type="project" value="TreeGrafter"/>
</dbReference>
<feature type="compositionally biased region" description="Basic and acidic residues" evidence="12">
    <location>
        <begin position="438"/>
        <end position="461"/>
    </location>
</feature>
<dbReference type="InterPro" id="IPR013953">
    <property type="entry name" value="FACT_SPT16_M"/>
</dbReference>
<evidence type="ECO:0000256" key="9">
    <source>
        <dbReference type="ARBA" id="ARBA00023242"/>
    </source>
</evidence>
<evidence type="ECO:0000256" key="4">
    <source>
        <dbReference type="ARBA" id="ARBA00022763"/>
    </source>
</evidence>
<dbReference type="Gene3D" id="2.30.29.30">
    <property type="entry name" value="Pleckstrin-homology domain (PH domain)/Phosphotyrosine-binding domain (PTB)"/>
    <property type="match status" value="1"/>
</dbReference>
<sequence>MSSARIDVDTFCRRLKKLYESWQKLPDVWEKADSICVAAGPASEDFRYLKSVSLHIWLFGYELPETVIAITKDRMFLIASKKKAEILQPLCEPCKENVGVSLELIQRQKSEDGSQQVKAVLQDLKGRLGILSKEKPDGTLAQVWSSEVAKSGLQTVDVSQGISELLSVKEDGEVKNIKRACYLLINAMKGFVVPELEGIIDEEKKVKHTTLSEKTEQVLLNPGKLNIKLRPENVDMAYLPVFQSGGRYDLKLTAQSEETSLHYSVICASVGARYASYCANVARTYMVDPSKEQEQEYKAVLAAQQAAIEALVDGASMCDAHSAVVRTLEKSGQGRLVQHLTKNVGHGMGLELRESSNILNAKNTRRVCAGMVFNVCIGIQGLTRESKDPKRREYAIQIADTVVVQPDGKKPEVCSGLLPSGEKDVIYMIQNDDEENEEPKAAENGSREPEELSTRRKELRSVDPSFNAKEAARRERQVEILKQKNQETLRRLTEAKNKTDTFDPSKGGRRVEDIVAYKSVSEVPQLAEMIVQTDVRRQAVLLPIYGVHVPFHICTIKSIDTSSQEGESAIIRVTFHAPGAASAANYDPAIKFPNKMFIKELCFHTTNISHATKVVQEIKIMSRQSKAADTERAERATLVKQEKLVRAKNRVYRLPDLWIRPSFGGKGRKVTGTLECHQNGFRYTMQRTQESVDVMFNNIKHAFFQPAENEMITILHFHLKDPIMIGKKKTNNVQFYAEVMEVVQTLDNSRRTMHDPDEIEEEQREVDRRNKINSDFQTFVKRVQESWERDHSSLDLEFDIPFRDLGFNGVANRSTAFIIPTTNCLVELVEPPFLVVTLDEIEVVNFERVGFNLKNFDMAIIFKDFSKDVLRIDSIPSQSLDTLREWLTSVGIKYYESRLNLNWKPILKNIISDPEDFIANGGWAFLDMEGGESEEEGASEESEAYEPSDDGAEEEDDDSDDDSDDDASVVDSDEEESGEEEELDSEEEEGKDWDELEREAERADRERGGSDDSDDERRQKKRKGGGGGGMAPAKKRGRY</sequence>
<dbReference type="InterPro" id="IPR056595">
    <property type="entry name" value="Fact-SPT16_PH"/>
</dbReference>
<evidence type="ECO:0000259" key="15">
    <source>
        <dbReference type="SMART" id="SM01287"/>
    </source>
</evidence>
<evidence type="ECO:0000256" key="3">
    <source>
        <dbReference type="ARBA" id="ARBA00022705"/>
    </source>
</evidence>
<keyword evidence="9 10" id="KW-0539">Nucleus</keyword>
<dbReference type="FunFam" id="2.30.29.150:FF:000004">
    <property type="entry name" value="FACT complex subunit SPT16"/>
    <property type="match status" value="1"/>
</dbReference>
<dbReference type="InterPro" id="IPR040258">
    <property type="entry name" value="Spt16"/>
</dbReference>
<keyword evidence="2 10" id="KW-0158">Chromosome</keyword>
<keyword evidence="3 10" id="KW-0235">DNA replication</keyword>
<protein>
    <recommendedName>
        <fullName evidence="10">FACT complex subunit</fullName>
    </recommendedName>
</protein>
<evidence type="ECO:0000256" key="2">
    <source>
        <dbReference type="ARBA" id="ARBA00022454"/>
    </source>
</evidence>
<dbReference type="FunFam" id="3.90.230.10:FF:000005">
    <property type="entry name" value="FACT complex subunit spt16"/>
    <property type="match status" value="1"/>
</dbReference>
<dbReference type="PANTHER" id="PTHR13980:SF15">
    <property type="entry name" value="FACT COMPLEX SUBUNIT SPT16"/>
    <property type="match status" value="1"/>
</dbReference>
<evidence type="ECO:0000256" key="10">
    <source>
        <dbReference type="RuleBase" id="RU367052"/>
    </source>
</evidence>
<dbReference type="EMBL" id="GBEZ01002638">
    <property type="protein sequence ID" value="JAC82435.1"/>
    <property type="molecule type" value="Transcribed_RNA"/>
</dbReference>
<evidence type="ECO:0000256" key="5">
    <source>
        <dbReference type="ARBA" id="ARBA00023015"/>
    </source>
</evidence>
<dbReference type="GO" id="GO:0006260">
    <property type="term" value="P:DNA replication"/>
    <property type="evidence" value="ECO:0007669"/>
    <property type="project" value="UniProtKB-KW"/>
</dbReference>
<dbReference type="InterPro" id="IPR000994">
    <property type="entry name" value="Pept_M24"/>
</dbReference>
<keyword evidence="6 11" id="KW-0175">Coiled coil</keyword>
<dbReference type="GO" id="GO:0035101">
    <property type="term" value="C:FACT complex"/>
    <property type="evidence" value="ECO:0007669"/>
    <property type="project" value="UniProtKB-UniRule"/>
</dbReference>
<feature type="domain" description="FACT complex subunit SPT16 middle" evidence="14">
    <location>
        <begin position="531"/>
        <end position="683"/>
    </location>
</feature>
<evidence type="ECO:0000313" key="16">
    <source>
        <dbReference type="EMBL" id="JAC61461.1"/>
    </source>
</evidence>
<proteinExistence type="inferred from homology"/>
<name>A0A061QSZ0_9CHLO</name>
<dbReference type="InterPro" id="IPR036005">
    <property type="entry name" value="Creatinase/aminopeptidase-like"/>
</dbReference>
<dbReference type="Pfam" id="PF21091">
    <property type="entry name" value="SPT16_C"/>
    <property type="match status" value="1"/>
</dbReference>
<feature type="region of interest" description="Disordered" evidence="12">
    <location>
        <begin position="930"/>
        <end position="1039"/>
    </location>
</feature>
<feature type="compositionally biased region" description="Acidic residues" evidence="12">
    <location>
        <begin position="930"/>
        <end position="998"/>
    </location>
</feature>
<feature type="domain" description="FACT complex subunit SPT16 N-terminal lobe" evidence="13">
    <location>
        <begin position="6"/>
        <end position="162"/>
    </location>
</feature>
<accession>A0A061QSZ0</accession>
<evidence type="ECO:0000256" key="7">
    <source>
        <dbReference type="ARBA" id="ARBA00023163"/>
    </source>
</evidence>
<dbReference type="Pfam" id="PF00557">
    <property type="entry name" value="Peptidase_M24"/>
    <property type="match status" value="1"/>
</dbReference>
<keyword evidence="7 10" id="KW-0804">Transcription</keyword>
<dbReference type="InterPro" id="IPR011993">
    <property type="entry name" value="PH-like_dom_sf"/>
</dbReference>
<dbReference type="InterPro" id="IPR048969">
    <property type="entry name" value="FACT_SPT16_C"/>
</dbReference>
<dbReference type="SMART" id="SM01287">
    <property type="entry name" value="Rtt106"/>
    <property type="match status" value="1"/>
</dbReference>
<dbReference type="Pfam" id="PF08512">
    <property type="entry name" value="Rttp106-like_middle"/>
    <property type="match status" value="1"/>
</dbReference>
<dbReference type="FunFam" id="3.40.350.10:FF:000006">
    <property type="entry name" value="FACT complex subunit SPT16"/>
    <property type="match status" value="1"/>
</dbReference>
<dbReference type="Pfam" id="PF14826">
    <property type="entry name" value="FACT-Spt16_Nlob"/>
    <property type="match status" value="1"/>
</dbReference>
<evidence type="ECO:0000256" key="11">
    <source>
        <dbReference type="SAM" id="Coils"/>
    </source>
</evidence>
<evidence type="ECO:0000259" key="13">
    <source>
        <dbReference type="SMART" id="SM01285"/>
    </source>
</evidence>
<reference evidence="16" key="1">
    <citation type="submission" date="2014-05" db="EMBL/GenBank/DDBJ databases">
        <title>The transcriptome of the halophilic microalga Tetraselmis sp. GSL018 isolated from the Great Salt Lake, Utah.</title>
        <authorList>
            <person name="Jinkerson R.E."/>
            <person name="D'Adamo S."/>
            <person name="Posewitz M.C."/>
        </authorList>
    </citation>
    <scope>NUCLEOTIDE SEQUENCE</scope>
    <source>
        <strain evidence="16">GSL018</strain>
    </source>
</reference>
<dbReference type="SUPFAM" id="SSF55920">
    <property type="entry name" value="Creatinase/aminopeptidase"/>
    <property type="match status" value="1"/>
</dbReference>
<dbReference type="SMART" id="SM01286">
    <property type="entry name" value="SPT16"/>
    <property type="match status" value="1"/>
</dbReference>
<feature type="coiled-coil region" evidence="11">
    <location>
        <begin position="471"/>
        <end position="498"/>
    </location>
</feature>
<dbReference type="InterPro" id="IPR029148">
    <property type="entry name" value="FACT-SPT16_Nlobe"/>
</dbReference>
<dbReference type="Pfam" id="PF24824">
    <property type="entry name" value="PH_SPT16"/>
    <property type="match status" value="1"/>
</dbReference>
<dbReference type="GO" id="GO:0006281">
    <property type="term" value="P:DNA repair"/>
    <property type="evidence" value="ECO:0007669"/>
    <property type="project" value="UniProtKB-UniRule"/>
</dbReference>
<comment type="similarity">
    <text evidence="1 10">Belongs to the peptidase M24 family. SPT16 subfamily.</text>
</comment>
<dbReference type="Gene3D" id="2.30.29.150">
    <property type="match status" value="1"/>
</dbReference>
<dbReference type="Gene3D" id="3.40.350.10">
    <property type="entry name" value="Creatinase/prolidase N-terminal domain"/>
    <property type="match status" value="1"/>
</dbReference>
<dbReference type="FunFam" id="2.30.29.30:FF:000017">
    <property type="entry name" value="FACT complex subunit SPT16"/>
    <property type="match status" value="1"/>
</dbReference>
<dbReference type="InterPro" id="IPR013719">
    <property type="entry name" value="RTT106/SPT16-like_middle_dom"/>
</dbReference>
<evidence type="ECO:0000259" key="14">
    <source>
        <dbReference type="SMART" id="SM01286"/>
    </source>
</evidence>